<organism evidence="2">
    <name type="scientific">Caldilinea aerophila</name>
    <dbReference type="NCBI Taxonomy" id="133453"/>
    <lineage>
        <taxon>Bacteria</taxon>
        <taxon>Bacillati</taxon>
        <taxon>Chloroflexota</taxon>
        <taxon>Caldilineae</taxon>
        <taxon>Caldilineales</taxon>
        <taxon>Caldilineaceae</taxon>
        <taxon>Caldilinea</taxon>
    </lineage>
</organism>
<gene>
    <name evidence="2" type="ORF">ENQ20_19865</name>
</gene>
<accession>A0A7C1FP75</accession>
<dbReference type="AlphaFoldDB" id="A0A7C1FP75"/>
<evidence type="ECO:0000259" key="1">
    <source>
        <dbReference type="Pfam" id="PF14353"/>
    </source>
</evidence>
<reference evidence="2" key="1">
    <citation type="journal article" date="2020" name="mSystems">
        <title>Genome- and Community-Level Interaction Insights into Carbon Utilization and Element Cycling Functions of Hydrothermarchaeota in Hydrothermal Sediment.</title>
        <authorList>
            <person name="Zhou Z."/>
            <person name="Liu Y."/>
            <person name="Xu W."/>
            <person name="Pan J."/>
            <person name="Luo Z.H."/>
            <person name="Li M."/>
        </authorList>
    </citation>
    <scope>NUCLEOTIDE SEQUENCE [LARGE SCALE GENOMIC DNA]</scope>
    <source>
        <strain evidence="2">SpSt-289</strain>
    </source>
</reference>
<name>A0A7C1FP75_9CHLR</name>
<protein>
    <recommendedName>
        <fullName evidence="1">CpXC domain-containing protein</fullName>
    </recommendedName>
</protein>
<proteinExistence type="predicted"/>
<dbReference type="Pfam" id="PF14353">
    <property type="entry name" value="CpXC"/>
    <property type="match status" value="1"/>
</dbReference>
<dbReference type="InterPro" id="IPR025682">
    <property type="entry name" value="CpXC_dom"/>
</dbReference>
<dbReference type="EMBL" id="DSMG01000199">
    <property type="protein sequence ID" value="HDX33713.1"/>
    <property type="molecule type" value="Genomic_DNA"/>
</dbReference>
<evidence type="ECO:0000313" key="2">
    <source>
        <dbReference type="EMBL" id="HDX33713.1"/>
    </source>
</evidence>
<comment type="caution">
    <text evidence="2">The sequence shown here is derived from an EMBL/GenBank/DDBJ whole genome shotgun (WGS) entry which is preliminary data.</text>
</comment>
<feature type="domain" description="CpXC" evidence="1">
    <location>
        <begin position="10"/>
        <end position="94"/>
    </location>
</feature>
<sequence>MHSLSEVVDLTCGECGRALAFELWLIVDAGEHPDLLARARAGELHTVACPTCGPLGEIDAPLLIYLPDHDAATGQPPLVFSPARQTSQEQDQQMAAGLLRKLAGRLGAAWRSEWLAQVVSVRRDLLPVALSDDPLTALREHLMQDSEDAEDDEELPPALVAALMEIAEALAQEGVLLESPQDLERALAAHPDLAERFKEAMRAAMMDDEGMDDEGDVSDNDSDSAATLPDLLNRFVRLGTWDDAQRMVEAHPALLSDEADSLFSAAIARAQASRDAGAVEHFTVIRDVLRRCREAGIARAFAEQMLPPEGLAEAERLGMTPEEFLEEMRAAEQRMPAALGEVLAALAEEGVLIHSLEDLQQALAARPDLAARLEEAMQAGDAGSIAPMA</sequence>